<comment type="subcellular location">
    <subcellularLocation>
        <location evidence="1">Cell inner membrane</location>
        <topology evidence="1">Multi-pass membrane protein</topology>
    </subcellularLocation>
    <subcellularLocation>
        <location evidence="8">Cell membrane</location>
        <topology evidence="8">Multi-pass membrane protein</topology>
    </subcellularLocation>
</comment>
<feature type="transmembrane region" description="Helical" evidence="8">
    <location>
        <begin position="66"/>
        <end position="91"/>
    </location>
</feature>
<evidence type="ECO:0000256" key="3">
    <source>
        <dbReference type="ARBA" id="ARBA00022475"/>
    </source>
</evidence>
<evidence type="ECO:0000256" key="1">
    <source>
        <dbReference type="ARBA" id="ARBA00004429"/>
    </source>
</evidence>
<dbReference type="SUPFAM" id="SSF161098">
    <property type="entry name" value="MetI-like"/>
    <property type="match status" value="2"/>
</dbReference>
<keyword evidence="2 8" id="KW-0813">Transport</keyword>
<keyword evidence="6 8" id="KW-1133">Transmembrane helix</keyword>
<feature type="domain" description="ABC transmembrane type-1" evidence="9">
    <location>
        <begin position="363"/>
        <end position="555"/>
    </location>
</feature>
<dbReference type="Proteomes" id="UP000585905">
    <property type="component" value="Unassembled WGS sequence"/>
</dbReference>
<evidence type="ECO:0000256" key="8">
    <source>
        <dbReference type="RuleBase" id="RU363032"/>
    </source>
</evidence>
<dbReference type="PANTHER" id="PTHR43357:SF4">
    <property type="entry name" value="INNER MEMBRANE ABC TRANSPORTER PERMEASE PROTEIN YDCV"/>
    <property type="match status" value="1"/>
</dbReference>
<keyword evidence="3" id="KW-1003">Cell membrane</keyword>
<dbReference type="PANTHER" id="PTHR43357">
    <property type="entry name" value="INNER MEMBRANE ABC TRANSPORTER PERMEASE PROTEIN YDCV"/>
    <property type="match status" value="1"/>
</dbReference>
<dbReference type="EMBL" id="JACGWX010000002">
    <property type="protein sequence ID" value="MBA8847507.1"/>
    <property type="molecule type" value="Genomic_DNA"/>
</dbReference>
<dbReference type="Gene3D" id="1.10.3720.10">
    <property type="entry name" value="MetI-like"/>
    <property type="match status" value="2"/>
</dbReference>
<dbReference type="GO" id="GO:0005886">
    <property type="term" value="C:plasma membrane"/>
    <property type="evidence" value="ECO:0007669"/>
    <property type="project" value="UniProtKB-SubCell"/>
</dbReference>
<dbReference type="RefSeq" id="WP_182490338.1">
    <property type="nucleotide sequence ID" value="NZ_BAAAOV010000010.1"/>
</dbReference>
<comment type="caution">
    <text evidence="10">The sequence shown here is derived from an EMBL/GenBank/DDBJ whole genome shotgun (WGS) entry which is preliminary data.</text>
</comment>
<accession>A0A839E7L9</accession>
<feature type="transmembrane region" description="Helical" evidence="8">
    <location>
        <begin position="479"/>
        <end position="501"/>
    </location>
</feature>
<dbReference type="InterPro" id="IPR035906">
    <property type="entry name" value="MetI-like_sf"/>
</dbReference>
<dbReference type="GO" id="GO:0055085">
    <property type="term" value="P:transmembrane transport"/>
    <property type="evidence" value="ECO:0007669"/>
    <property type="project" value="InterPro"/>
</dbReference>
<feature type="transmembrane region" description="Helical" evidence="8">
    <location>
        <begin position="401"/>
        <end position="423"/>
    </location>
</feature>
<comment type="similarity">
    <text evidence="8">Belongs to the binding-protein-dependent transport system permease family.</text>
</comment>
<evidence type="ECO:0000256" key="5">
    <source>
        <dbReference type="ARBA" id="ARBA00022692"/>
    </source>
</evidence>
<evidence type="ECO:0000313" key="10">
    <source>
        <dbReference type="EMBL" id="MBA8847507.1"/>
    </source>
</evidence>
<evidence type="ECO:0000313" key="11">
    <source>
        <dbReference type="Proteomes" id="UP000585905"/>
    </source>
</evidence>
<dbReference type="InterPro" id="IPR000515">
    <property type="entry name" value="MetI-like"/>
</dbReference>
<dbReference type="AlphaFoldDB" id="A0A839E7L9"/>
<feature type="transmembrane region" description="Helical" evidence="8">
    <location>
        <begin position="147"/>
        <end position="172"/>
    </location>
</feature>
<proteinExistence type="inferred from homology"/>
<feature type="transmembrane region" description="Helical" evidence="8">
    <location>
        <begin position="367"/>
        <end position="389"/>
    </location>
</feature>
<protein>
    <submittedName>
        <fullName evidence="10">Iron(III) transport system permease protein</fullName>
    </submittedName>
</protein>
<keyword evidence="4" id="KW-0997">Cell inner membrane</keyword>
<evidence type="ECO:0000256" key="7">
    <source>
        <dbReference type="ARBA" id="ARBA00023136"/>
    </source>
</evidence>
<name>A0A839E7L9_9MICO</name>
<evidence type="ECO:0000256" key="2">
    <source>
        <dbReference type="ARBA" id="ARBA00022448"/>
    </source>
</evidence>
<feature type="transmembrane region" description="Helical" evidence="8">
    <location>
        <begin position="538"/>
        <end position="560"/>
    </location>
</feature>
<feature type="transmembrane region" description="Helical" evidence="8">
    <location>
        <begin position="305"/>
        <end position="329"/>
    </location>
</feature>
<organism evidence="10 11">
    <name type="scientific">Microcella alkalica</name>
    <dbReference type="NCBI Taxonomy" id="355930"/>
    <lineage>
        <taxon>Bacteria</taxon>
        <taxon>Bacillati</taxon>
        <taxon>Actinomycetota</taxon>
        <taxon>Actinomycetes</taxon>
        <taxon>Micrococcales</taxon>
        <taxon>Microbacteriaceae</taxon>
        <taxon>Microcella</taxon>
    </lineage>
</organism>
<dbReference type="PROSITE" id="PS50928">
    <property type="entry name" value="ABC_TM1"/>
    <property type="match status" value="2"/>
</dbReference>
<dbReference type="Pfam" id="PF00528">
    <property type="entry name" value="BPD_transp_1"/>
    <property type="match status" value="2"/>
</dbReference>
<feature type="domain" description="ABC transmembrane type-1" evidence="9">
    <location>
        <begin position="65"/>
        <end position="276"/>
    </location>
</feature>
<feature type="transmembrane region" description="Helical" evidence="8">
    <location>
        <begin position="12"/>
        <end position="34"/>
    </location>
</feature>
<keyword evidence="5 8" id="KW-0812">Transmembrane</keyword>
<dbReference type="CDD" id="cd06261">
    <property type="entry name" value="TM_PBP2"/>
    <property type="match status" value="2"/>
</dbReference>
<keyword evidence="7 8" id="KW-0472">Membrane</keyword>
<reference evidence="10 11" key="1">
    <citation type="submission" date="2020-07" db="EMBL/GenBank/DDBJ databases">
        <title>Sequencing the genomes of 1000 actinobacteria strains.</title>
        <authorList>
            <person name="Klenk H.-P."/>
        </authorList>
    </citation>
    <scope>NUCLEOTIDE SEQUENCE [LARGE SCALE GENOMIC DNA]</scope>
    <source>
        <strain evidence="10 11">DSM 19663</strain>
    </source>
</reference>
<gene>
    <name evidence="10" type="ORF">FHX53_001092</name>
</gene>
<evidence type="ECO:0000259" key="9">
    <source>
        <dbReference type="PROSITE" id="PS50928"/>
    </source>
</evidence>
<feature type="transmembrane region" description="Helical" evidence="8">
    <location>
        <begin position="258"/>
        <end position="279"/>
    </location>
</feature>
<feature type="transmembrane region" description="Helical" evidence="8">
    <location>
        <begin position="103"/>
        <end position="123"/>
    </location>
</feature>
<sequence>MGRQRADKKSILLGVLVCLLVGALTVTPVIYVIIGSFNSQSLGQGFSFSLEGWSRLFASSATLESIWYSFVFAVRIPIALVIAFGIAWLLVRTDLPGRKFIETSLWVAFFLPALPVTIGWVLLANEDYGLLNSVVQMMLPWVEEGPFAINSVIGILWVHLTMSTIPIMVILLSPAFEQFDASFEEAAESSGARVGTTLRKVTLPLLAPAVFTAFIAGLIKSLEVFEVEQILGTPVGIGVYANRIFELVRLDPPAYMDAMAIGTLFLIVLLVAAIVYQIVLHKMQAQATLTGRGLRMNRKLRTRSLYVASALIITFISVGVFLPILTLLVGSFNKIFGFFFISSPWTTSHWERVLANPDFLSAAGNSMVIGIVASTLGTLLFALLAWLLVRSRMRGKAILNILVWMPWAIPGVLMSIAVLRIFLTVPGPNLLYGTLAPLIIVLIIKEMPLGTQMLRTAIMQVAPELEEGGQVSGARFRQVFFKITLPLIAPMLVTVFMLTFVTTLRDVGSVVFLAPPGTKNLPILMFEYANGGAMESGAVLGVIIAALALVLVSVAMRLGLRMNPHRDTRKARK</sequence>
<evidence type="ECO:0000256" key="4">
    <source>
        <dbReference type="ARBA" id="ARBA00022519"/>
    </source>
</evidence>
<keyword evidence="11" id="KW-1185">Reference proteome</keyword>
<evidence type="ECO:0000256" key="6">
    <source>
        <dbReference type="ARBA" id="ARBA00022989"/>
    </source>
</evidence>
<feature type="transmembrane region" description="Helical" evidence="8">
    <location>
        <begin position="201"/>
        <end position="219"/>
    </location>
</feature>
<feature type="transmembrane region" description="Helical" evidence="8">
    <location>
        <begin position="429"/>
        <end position="445"/>
    </location>
</feature>